<gene>
    <name evidence="2" type="ORF">BT63DRAFT_453258</name>
</gene>
<evidence type="ECO:0008006" key="4">
    <source>
        <dbReference type="Google" id="ProtNLM"/>
    </source>
</evidence>
<dbReference type="AlphaFoldDB" id="A0A6A6UIJ1"/>
<name>A0A6A6UIJ1_9PEZI</name>
<reference evidence="2" key="1">
    <citation type="journal article" date="2020" name="Stud. Mycol.">
        <title>101 Dothideomycetes genomes: a test case for predicting lifestyles and emergence of pathogens.</title>
        <authorList>
            <person name="Haridas S."/>
            <person name="Albert R."/>
            <person name="Binder M."/>
            <person name="Bloem J."/>
            <person name="Labutti K."/>
            <person name="Salamov A."/>
            <person name="Andreopoulos B."/>
            <person name="Baker S."/>
            <person name="Barry K."/>
            <person name="Bills G."/>
            <person name="Bluhm B."/>
            <person name="Cannon C."/>
            <person name="Castanera R."/>
            <person name="Culley D."/>
            <person name="Daum C."/>
            <person name="Ezra D."/>
            <person name="Gonzalez J."/>
            <person name="Henrissat B."/>
            <person name="Kuo A."/>
            <person name="Liang C."/>
            <person name="Lipzen A."/>
            <person name="Lutzoni F."/>
            <person name="Magnuson J."/>
            <person name="Mondo S."/>
            <person name="Nolan M."/>
            <person name="Ohm R."/>
            <person name="Pangilinan J."/>
            <person name="Park H.-J."/>
            <person name="Ramirez L."/>
            <person name="Alfaro M."/>
            <person name="Sun H."/>
            <person name="Tritt A."/>
            <person name="Yoshinaga Y."/>
            <person name="Zwiers L.-H."/>
            <person name="Turgeon B."/>
            <person name="Goodwin S."/>
            <person name="Spatafora J."/>
            <person name="Crous P."/>
            <person name="Grigoriev I."/>
        </authorList>
    </citation>
    <scope>NUCLEOTIDE SEQUENCE</scope>
    <source>
        <strain evidence="2">CBS 115976</strain>
    </source>
</reference>
<keyword evidence="1" id="KW-1133">Transmembrane helix</keyword>
<evidence type="ECO:0000313" key="3">
    <source>
        <dbReference type="Proteomes" id="UP000799302"/>
    </source>
</evidence>
<accession>A0A6A6UIJ1</accession>
<protein>
    <recommendedName>
        <fullName evidence="4">Mid2 domain-containing protein</fullName>
    </recommendedName>
</protein>
<dbReference type="Proteomes" id="UP000799302">
    <property type="component" value="Unassembled WGS sequence"/>
</dbReference>
<evidence type="ECO:0000313" key="2">
    <source>
        <dbReference type="EMBL" id="KAF2670888.1"/>
    </source>
</evidence>
<keyword evidence="1" id="KW-0472">Membrane</keyword>
<feature type="transmembrane region" description="Helical" evidence="1">
    <location>
        <begin position="145"/>
        <end position="169"/>
    </location>
</feature>
<keyword evidence="3" id="KW-1185">Reference proteome</keyword>
<proteinExistence type="predicted"/>
<evidence type="ECO:0000256" key="1">
    <source>
        <dbReference type="SAM" id="Phobius"/>
    </source>
</evidence>
<sequence length="185" mass="20047">MSPPQQAASVFTISAPHLTSPPRANQKLLAREHKQLSLQRLVLNIQLLHDVSPPAKPPTGAPYSSQPALTTHNWELTNLVHLTTMNVCSTEYRALDLADTAPLSLLICDSVTGFSRRTLYLTTPTISTESTATQYVATGKASNKIVLGVGIGLGVPVLIAMVVGAIFAYRAIRYRRLEPVAVYRS</sequence>
<dbReference type="EMBL" id="MU004233">
    <property type="protein sequence ID" value="KAF2670888.1"/>
    <property type="molecule type" value="Genomic_DNA"/>
</dbReference>
<organism evidence="2 3">
    <name type="scientific">Microthyrium microscopicum</name>
    <dbReference type="NCBI Taxonomy" id="703497"/>
    <lineage>
        <taxon>Eukaryota</taxon>
        <taxon>Fungi</taxon>
        <taxon>Dikarya</taxon>
        <taxon>Ascomycota</taxon>
        <taxon>Pezizomycotina</taxon>
        <taxon>Dothideomycetes</taxon>
        <taxon>Dothideomycetes incertae sedis</taxon>
        <taxon>Microthyriales</taxon>
        <taxon>Microthyriaceae</taxon>
        <taxon>Microthyrium</taxon>
    </lineage>
</organism>
<keyword evidence="1" id="KW-0812">Transmembrane</keyword>